<dbReference type="PANTHER" id="PTHR43086:SF2">
    <property type="entry name" value="HYDROXYSTEROID DEHYDROGENASE-LIKE PROTEIN 1"/>
    <property type="match status" value="1"/>
</dbReference>
<keyword evidence="12" id="KW-1185">Reference proteome</keyword>
<dbReference type="SUPFAM" id="SSF51735">
    <property type="entry name" value="NAD(P)-binding Rossmann-fold domains"/>
    <property type="match status" value="1"/>
</dbReference>
<dbReference type="GO" id="GO:0006633">
    <property type="term" value="P:fatty acid biosynthetic process"/>
    <property type="evidence" value="ECO:0007669"/>
    <property type="project" value="UniProtKB-KW"/>
</dbReference>
<keyword evidence="4" id="KW-0521">NADP</keyword>
<evidence type="ECO:0000256" key="7">
    <source>
        <dbReference type="ARBA" id="ARBA00023098"/>
    </source>
</evidence>
<sequence>MSFLVSLAGYLTIAIFLQKLFRSLYNVVFPYLFAVPQNIKVLAGAEWAVVTGSTDGIGKAYALELAKKNFNIVLISRSMDKLNAVAEEIKQKYPNVEVKCISFDFTNANLKDYEQTIFSQLSTIEIGMLVNNVGMSYEYPERLDRIEGGLQRVSDITVINTLPATVLSAFVLKQMRERGRGVVVNLASSAAYFNWFYLAAYSASKKYVCWLSSILRMEYADTDIVIQTVCPMMVATKMAKIRKASFFTPSPEEFAAQALRSIGLVDETTGCLSHQIQAELMFGYVPAPLLNKFVRDNSLQTRKRALKKKEATVAKSE</sequence>
<dbReference type="CDD" id="cd05356">
    <property type="entry name" value="17beta-HSD1_like_SDR_c"/>
    <property type="match status" value="1"/>
</dbReference>
<keyword evidence="6" id="KW-0560">Oxidoreductase</keyword>
<gene>
    <name evidence="10" type="ORF">niasHS_001313</name>
    <name evidence="11" type="ORF">niasHS_001366</name>
</gene>
<dbReference type="PIRSF" id="PIRSF000126">
    <property type="entry name" value="11-beta-HSD1"/>
    <property type="match status" value="1"/>
</dbReference>
<comment type="similarity">
    <text evidence="9">Belongs to the short-chain dehydrogenases/reductases (SDR) family. 17-beta-HSD 3 subfamily.</text>
</comment>
<dbReference type="GO" id="GO:0016491">
    <property type="term" value="F:oxidoreductase activity"/>
    <property type="evidence" value="ECO:0007669"/>
    <property type="project" value="UniProtKB-KW"/>
</dbReference>
<dbReference type="FunFam" id="3.40.50.720:FF:000137">
    <property type="entry name" value="Hydroxysteroid (17-beta) dehydrogenase 3"/>
    <property type="match status" value="1"/>
</dbReference>
<dbReference type="PROSITE" id="PS00061">
    <property type="entry name" value="ADH_SHORT"/>
    <property type="match status" value="1"/>
</dbReference>
<comment type="pathway">
    <text evidence="1">Lipid metabolism; fatty acid biosynthesis.</text>
</comment>
<organism evidence="10 12">
    <name type="scientific">Heterodera schachtii</name>
    <name type="common">Sugarbeet cyst nematode worm</name>
    <name type="synonym">Tylenchus schachtii</name>
    <dbReference type="NCBI Taxonomy" id="97005"/>
    <lineage>
        <taxon>Eukaryota</taxon>
        <taxon>Metazoa</taxon>
        <taxon>Ecdysozoa</taxon>
        <taxon>Nematoda</taxon>
        <taxon>Chromadorea</taxon>
        <taxon>Rhabditida</taxon>
        <taxon>Tylenchina</taxon>
        <taxon>Tylenchomorpha</taxon>
        <taxon>Tylenchoidea</taxon>
        <taxon>Heteroderidae</taxon>
        <taxon>Heteroderinae</taxon>
        <taxon>Heterodera</taxon>
    </lineage>
</organism>
<evidence type="ECO:0000256" key="1">
    <source>
        <dbReference type="ARBA" id="ARBA00005194"/>
    </source>
</evidence>
<keyword evidence="3" id="KW-0276">Fatty acid metabolism</keyword>
<keyword evidence="7" id="KW-0443">Lipid metabolism</keyword>
<dbReference type="PRINTS" id="PR00080">
    <property type="entry name" value="SDRFAMILY"/>
</dbReference>
<keyword evidence="5" id="KW-0752">Steroid biosynthesis</keyword>
<evidence type="ECO:0000256" key="9">
    <source>
        <dbReference type="ARBA" id="ARBA00038261"/>
    </source>
</evidence>
<protein>
    <submittedName>
        <fullName evidence="10">Uncharacterized protein</fullName>
    </submittedName>
</protein>
<dbReference type="InterPro" id="IPR020904">
    <property type="entry name" value="Sc_DH/Rdtase_CS"/>
</dbReference>
<evidence type="ECO:0000256" key="6">
    <source>
        <dbReference type="ARBA" id="ARBA00023002"/>
    </source>
</evidence>
<accession>A0ABD2KIL8</accession>
<comment type="caution">
    <text evidence="10">The sequence shown here is derived from an EMBL/GenBank/DDBJ whole genome shotgun (WGS) entry which is preliminary data.</text>
</comment>
<keyword evidence="8" id="KW-0275">Fatty acid biosynthesis</keyword>
<evidence type="ECO:0000256" key="3">
    <source>
        <dbReference type="ARBA" id="ARBA00022832"/>
    </source>
</evidence>
<dbReference type="EMBL" id="JBICCN010000019">
    <property type="protein sequence ID" value="KAL3102751.1"/>
    <property type="molecule type" value="Genomic_DNA"/>
</dbReference>
<evidence type="ECO:0000313" key="10">
    <source>
        <dbReference type="EMBL" id="KAL3102751.1"/>
    </source>
</evidence>
<evidence type="ECO:0000256" key="8">
    <source>
        <dbReference type="ARBA" id="ARBA00023160"/>
    </source>
</evidence>
<evidence type="ECO:0000256" key="4">
    <source>
        <dbReference type="ARBA" id="ARBA00022857"/>
    </source>
</evidence>
<dbReference type="Proteomes" id="UP001620645">
    <property type="component" value="Unassembled WGS sequence"/>
</dbReference>
<reference evidence="10 12" key="1">
    <citation type="submission" date="2024-10" db="EMBL/GenBank/DDBJ databases">
        <authorList>
            <person name="Kim D."/>
        </authorList>
    </citation>
    <scope>NUCLEOTIDE SEQUENCE [LARGE SCALE GENOMIC DNA]</scope>
    <source>
        <strain evidence="10">Taebaek</strain>
    </source>
</reference>
<dbReference type="EMBL" id="JBICCN010000011">
    <property type="protein sequence ID" value="KAL3103764.1"/>
    <property type="molecule type" value="Genomic_DNA"/>
</dbReference>
<evidence type="ECO:0000256" key="5">
    <source>
        <dbReference type="ARBA" id="ARBA00022955"/>
    </source>
</evidence>
<dbReference type="GO" id="GO:0006694">
    <property type="term" value="P:steroid biosynthetic process"/>
    <property type="evidence" value="ECO:0007669"/>
    <property type="project" value="UniProtKB-KW"/>
</dbReference>
<dbReference type="InterPro" id="IPR036291">
    <property type="entry name" value="NAD(P)-bd_dom_sf"/>
</dbReference>
<dbReference type="Gene3D" id="3.40.50.720">
    <property type="entry name" value="NAD(P)-binding Rossmann-like Domain"/>
    <property type="match status" value="1"/>
</dbReference>
<dbReference type="InterPro" id="IPR002347">
    <property type="entry name" value="SDR_fam"/>
</dbReference>
<evidence type="ECO:0000313" key="12">
    <source>
        <dbReference type="Proteomes" id="UP001620645"/>
    </source>
</evidence>
<name>A0ABD2KIL8_HETSC</name>
<evidence type="ECO:0000313" key="11">
    <source>
        <dbReference type="EMBL" id="KAL3103764.1"/>
    </source>
</evidence>
<dbReference type="PANTHER" id="PTHR43086">
    <property type="entry name" value="VERY-LONG-CHAIN 3-OXOOACYL-COA REDUCTASE"/>
    <property type="match status" value="1"/>
</dbReference>
<dbReference type="Pfam" id="PF00106">
    <property type="entry name" value="adh_short"/>
    <property type="match status" value="1"/>
</dbReference>
<evidence type="ECO:0000256" key="2">
    <source>
        <dbReference type="ARBA" id="ARBA00022516"/>
    </source>
</evidence>
<keyword evidence="2" id="KW-0444">Lipid biosynthesis</keyword>
<proteinExistence type="inferred from homology"/>
<dbReference type="AlphaFoldDB" id="A0ABD2KIL8"/>
<dbReference type="PRINTS" id="PR00081">
    <property type="entry name" value="GDHRDH"/>
</dbReference>